<reference evidence="3" key="1">
    <citation type="submission" date="2022-10" db="EMBL/GenBank/DDBJ databases">
        <title>Genome assembly of Pristionchus species.</title>
        <authorList>
            <person name="Yoshida K."/>
            <person name="Sommer R.J."/>
        </authorList>
    </citation>
    <scope>NUCLEOTIDE SEQUENCE [LARGE SCALE GENOMIC DNA]</scope>
    <source>
        <strain evidence="3">RS5460</strain>
    </source>
</reference>
<dbReference type="Proteomes" id="UP001328107">
    <property type="component" value="Unassembled WGS sequence"/>
</dbReference>
<name>A0AAN5IEB8_9BILA</name>
<evidence type="ECO:0000313" key="2">
    <source>
        <dbReference type="EMBL" id="GMR61424.1"/>
    </source>
</evidence>
<keyword evidence="1" id="KW-0732">Signal</keyword>
<keyword evidence="3" id="KW-1185">Reference proteome</keyword>
<accession>A0AAN5IEB8</accession>
<feature type="signal peptide" evidence="1">
    <location>
        <begin position="1"/>
        <end position="16"/>
    </location>
</feature>
<organism evidence="2 3">
    <name type="scientific">Pristionchus mayeri</name>
    <dbReference type="NCBI Taxonomy" id="1317129"/>
    <lineage>
        <taxon>Eukaryota</taxon>
        <taxon>Metazoa</taxon>
        <taxon>Ecdysozoa</taxon>
        <taxon>Nematoda</taxon>
        <taxon>Chromadorea</taxon>
        <taxon>Rhabditida</taxon>
        <taxon>Rhabditina</taxon>
        <taxon>Diplogasteromorpha</taxon>
        <taxon>Diplogasteroidea</taxon>
        <taxon>Neodiplogasteridae</taxon>
        <taxon>Pristionchus</taxon>
    </lineage>
</organism>
<dbReference type="EMBL" id="BTRK01000006">
    <property type="protein sequence ID" value="GMR61424.1"/>
    <property type="molecule type" value="Genomic_DNA"/>
</dbReference>
<evidence type="ECO:0000256" key="1">
    <source>
        <dbReference type="SAM" id="SignalP"/>
    </source>
</evidence>
<comment type="caution">
    <text evidence="2">The sequence shown here is derived from an EMBL/GenBank/DDBJ whole genome shotgun (WGS) entry which is preliminary data.</text>
</comment>
<dbReference type="AlphaFoldDB" id="A0AAN5IEB8"/>
<sequence length="233" mass="27321">MRFSLFCFLFLSHVAGQAIIANSWLCDWIGIEGASKEMKHKYKTLVSHLNNDKTLKAQQERVENWILMHAEDLPELQKRIVLTDSNKVMVPRMKLPETESEMLGTIPMNDTVAKQVIENTIYNTKFWLGMRHRDVTLIKDILKRLEDVVDEEKLYEVKQLIFSEDRRFRNFYRPHHDVIKQLALARITNTNRKAFARDEFERAENNDDENEPGDSLMLLMEPMAAEFFEGCGV</sequence>
<feature type="chain" id="PRO_5042980981" evidence="1">
    <location>
        <begin position="17"/>
        <end position="233"/>
    </location>
</feature>
<proteinExistence type="predicted"/>
<gene>
    <name evidence="2" type="ORF">PMAYCL1PPCAC_31619</name>
</gene>
<evidence type="ECO:0000313" key="3">
    <source>
        <dbReference type="Proteomes" id="UP001328107"/>
    </source>
</evidence>
<protein>
    <submittedName>
        <fullName evidence="2">Uncharacterized protein</fullName>
    </submittedName>
</protein>